<organism evidence="1 2">
    <name type="scientific">Pseudolycoriella hygida</name>
    <dbReference type="NCBI Taxonomy" id="35572"/>
    <lineage>
        <taxon>Eukaryota</taxon>
        <taxon>Metazoa</taxon>
        <taxon>Ecdysozoa</taxon>
        <taxon>Arthropoda</taxon>
        <taxon>Hexapoda</taxon>
        <taxon>Insecta</taxon>
        <taxon>Pterygota</taxon>
        <taxon>Neoptera</taxon>
        <taxon>Endopterygota</taxon>
        <taxon>Diptera</taxon>
        <taxon>Nematocera</taxon>
        <taxon>Sciaroidea</taxon>
        <taxon>Sciaridae</taxon>
        <taxon>Pseudolycoriella</taxon>
    </lineage>
</organism>
<sequence length="76" mass="8234">MAPKNVDDGFIKATSNNVPIVTIQMLAEYFSSTSMYVNNESSGLKTQKSLQGKYGDEAVGRVQIKKSETVCTVVAD</sequence>
<dbReference type="EMBL" id="WJQU01000001">
    <property type="protein sequence ID" value="KAJ6647918.1"/>
    <property type="molecule type" value="Genomic_DNA"/>
</dbReference>
<proteinExistence type="predicted"/>
<evidence type="ECO:0000313" key="2">
    <source>
        <dbReference type="Proteomes" id="UP001151699"/>
    </source>
</evidence>
<name>A0A9Q0S8G4_9DIPT</name>
<comment type="caution">
    <text evidence="1">The sequence shown here is derived from an EMBL/GenBank/DDBJ whole genome shotgun (WGS) entry which is preliminary data.</text>
</comment>
<keyword evidence="2" id="KW-1185">Reference proteome</keyword>
<dbReference type="OrthoDB" id="6765664at2759"/>
<dbReference type="Proteomes" id="UP001151699">
    <property type="component" value="Chromosome A"/>
</dbReference>
<protein>
    <submittedName>
        <fullName evidence="1">Uncharacterized protein</fullName>
    </submittedName>
</protein>
<feature type="non-terminal residue" evidence="1">
    <location>
        <position position="1"/>
    </location>
</feature>
<accession>A0A9Q0S8G4</accession>
<gene>
    <name evidence="1" type="ORF">Bhyg_03142</name>
</gene>
<dbReference type="AlphaFoldDB" id="A0A9Q0S8G4"/>
<reference evidence="1" key="1">
    <citation type="submission" date="2022-07" db="EMBL/GenBank/DDBJ databases">
        <authorList>
            <person name="Trinca V."/>
            <person name="Uliana J.V.C."/>
            <person name="Torres T.T."/>
            <person name="Ward R.J."/>
            <person name="Monesi N."/>
        </authorList>
    </citation>
    <scope>NUCLEOTIDE SEQUENCE</scope>
    <source>
        <strain evidence="1">HSMRA1968</strain>
        <tissue evidence="1">Whole embryos</tissue>
    </source>
</reference>
<evidence type="ECO:0000313" key="1">
    <source>
        <dbReference type="EMBL" id="KAJ6647918.1"/>
    </source>
</evidence>